<name>A0A2M9PZ70_9BACI</name>
<accession>A0A2M9PZ70</accession>
<dbReference type="InterPro" id="IPR036582">
    <property type="entry name" value="Mao_N_sf"/>
</dbReference>
<proteinExistence type="predicted"/>
<evidence type="ECO:0000259" key="3">
    <source>
        <dbReference type="Pfam" id="PF07833"/>
    </source>
</evidence>
<comment type="caution">
    <text evidence="4">The sequence shown here is derived from an EMBL/GenBank/DDBJ whole genome shotgun (WGS) entry which is preliminary data.</text>
</comment>
<sequence>MKKIWTMLLAAILIVPLVLQPVTAQAARAITIYVDGVQLKTDQPPAMVQGRVMLPLRAIFEALDASVDWDRKKQTVTATKGDTTVVLKIKSRVATINNKTVTLDVPAQILGGRTMVPVRFVSEALGQDVDWNSRSQVVTINSDNPSNPDTPSNISISPASNVSGRDVSNQGDGRDLEVSFSKSSTESLVDHYRVLVVKASKSFNQASALKVSASNYTKVSTTGSNRSITLSQSSRDVDGDYVKNDQPYVIYVLAVGKSSYSSVLSNSSPKITLTNMSSVPEVTNVKISDNSDFGDGRDISVSFTRPQNDNTISNYRVFIVKTKDANNFSLTTANNLSSSYYTTMYKSGSNGGTMTGTLSSSARDTAGESIKNGVSYTAFVLSVSSTDSAINKLSSASSSVTLSPNTVATPVITQIDDVNDYGDGRDLRVSFNKISNESNISSYRIFVVKASNYSNFTLTKANSLSSSYYTQVNKTGYNITQVLSSGARDTDGYAIQNGVSYRVFVMAVATNSGNNVLSSASNAITLYSSNVGAVSNLYASDVNDYGNGRDLYVSFTKAADESNISNYRIMVVPTAYYSSFSLSDANNVSSSNYTTVNKSGNNSYGQALSENARDVRGNYIKEGTNYRVYVLSVGYGNYSGSNALSAPTSTVTLGKNINVQAVTSLTATDVNDFGNGRDLYVSFTKAADESNISNYRIMVVPTAYYSSFSLSDANNVSSSNYTTVNKLGNNTYGQALSENARDVRGNYIKEGNSYRVYVLSVGYGNYSGSNALSAPTSTVTLGKNINVQAVTSLTATDVNDFGDGRDLQVSFTKPSDETNVHHYRIFVVPTAYSSSFNLPQANSNSNFITENKGGNKSTTRSLDTTTRDIRGNLITEGTNYSVYVLTVANGNSSSVNALSSASLDIKLAKNKAVQAVSNVNASDVNDFGDGRDLQVSFNHASDESNINEYRIMVVPINSDFDPSKVSNIKNNYTVVSTSGSSTTQVLNATATDINGNSITNGTLYKVYVLSVGKDSSTGTFTLSGASNEIKLTNSGAVEAVTNVNLSTTGNTGTYEDIRISFDKVSNEKNVTEYRVFLIPSNEVNNFKLSDANKVNPQNYNSFNVRDNTKGASIKIFDINGMNIDPKITYQAVVMTVTNSGNENLNILSVASNQIVLQTKQNDTPTEQVKPVSSDTQS</sequence>
<dbReference type="InterPro" id="IPR012854">
    <property type="entry name" value="Cu_amine_oxidase-like_N"/>
</dbReference>
<evidence type="ECO:0000313" key="5">
    <source>
        <dbReference type="Proteomes" id="UP000232101"/>
    </source>
</evidence>
<dbReference type="Pfam" id="PF07833">
    <property type="entry name" value="Cu_amine_oxidN1"/>
    <property type="match status" value="1"/>
</dbReference>
<feature type="region of interest" description="Disordered" evidence="1">
    <location>
        <begin position="138"/>
        <end position="177"/>
    </location>
</feature>
<dbReference type="AlphaFoldDB" id="A0A2M9PZ70"/>
<evidence type="ECO:0000256" key="2">
    <source>
        <dbReference type="SAM" id="SignalP"/>
    </source>
</evidence>
<evidence type="ECO:0000256" key="1">
    <source>
        <dbReference type="SAM" id="MobiDB-lite"/>
    </source>
</evidence>
<dbReference type="Gene3D" id="3.30.457.10">
    <property type="entry name" value="Copper amine oxidase-like, N-terminal domain"/>
    <property type="match status" value="1"/>
</dbReference>
<dbReference type="Proteomes" id="UP000232101">
    <property type="component" value="Unassembled WGS sequence"/>
</dbReference>
<reference evidence="4 5" key="1">
    <citation type="submission" date="2017-11" db="EMBL/GenBank/DDBJ databases">
        <title>Bacterial isolate from king chilli rhizosphere.</title>
        <authorList>
            <person name="Takhelmayum P."/>
            <person name="Sarangthem I."/>
        </authorList>
    </citation>
    <scope>NUCLEOTIDE SEQUENCE [LARGE SCALE GENOMIC DNA]</scope>
    <source>
        <strain evidence="5">t26</strain>
    </source>
</reference>
<keyword evidence="2" id="KW-0732">Signal</keyword>
<organism evidence="4 5">
    <name type="scientific">Lysinibacillus xylanilyticus</name>
    <dbReference type="NCBI Taxonomy" id="582475"/>
    <lineage>
        <taxon>Bacteria</taxon>
        <taxon>Bacillati</taxon>
        <taxon>Bacillota</taxon>
        <taxon>Bacilli</taxon>
        <taxon>Bacillales</taxon>
        <taxon>Bacillaceae</taxon>
        <taxon>Lysinibacillus</taxon>
    </lineage>
</organism>
<dbReference type="EMBL" id="PHQY01000680">
    <property type="protein sequence ID" value="PJO41114.1"/>
    <property type="molecule type" value="Genomic_DNA"/>
</dbReference>
<feature type="compositionally biased region" description="Polar residues" evidence="1">
    <location>
        <begin position="138"/>
        <end position="171"/>
    </location>
</feature>
<feature type="chain" id="PRO_5014728413" description="Copper amine oxidase-like N-terminal domain-containing protein" evidence="2">
    <location>
        <begin position="27"/>
        <end position="1177"/>
    </location>
</feature>
<feature type="signal peptide" evidence="2">
    <location>
        <begin position="1"/>
        <end position="26"/>
    </location>
</feature>
<dbReference type="SUPFAM" id="SSF55383">
    <property type="entry name" value="Copper amine oxidase, domain N"/>
    <property type="match status" value="1"/>
</dbReference>
<evidence type="ECO:0000313" key="4">
    <source>
        <dbReference type="EMBL" id="PJO41114.1"/>
    </source>
</evidence>
<dbReference type="RefSeq" id="WP_100545375.1">
    <property type="nucleotide sequence ID" value="NZ_PHQY01000680.1"/>
</dbReference>
<feature type="domain" description="Copper amine oxidase-like N-terminal" evidence="3">
    <location>
        <begin position="33"/>
        <end position="140"/>
    </location>
</feature>
<protein>
    <recommendedName>
        <fullName evidence="3">Copper amine oxidase-like N-terminal domain-containing protein</fullName>
    </recommendedName>
</protein>
<gene>
    <name evidence="4" type="ORF">CWD94_24375</name>
</gene>